<proteinExistence type="predicted"/>
<gene>
    <name evidence="1" type="ORF">WESB_2064</name>
</gene>
<dbReference type="HOGENOM" id="CLU_181624_0_0_12"/>
<dbReference type="KEGG" id="bpw:WESB_2064"/>
<dbReference type="AlphaFoldDB" id="K0JH65"/>
<organism evidence="1 2">
    <name type="scientific">Brachyspira pilosicoli WesB</name>
    <dbReference type="NCBI Taxonomy" id="1161918"/>
    <lineage>
        <taxon>Bacteria</taxon>
        <taxon>Pseudomonadati</taxon>
        <taxon>Spirochaetota</taxon>
        <taxon>Spirochaetia</taxon>
        <taxon>Brachyspirales</taxon>
        <taxon>Brachyspiraceae</taxon>
        <taxon>Brachyspira</taxon>
    </lineage>
</organism>
<dbReference type="EMBL" id="HE793032">
    <property type="protein sequence ID" value="CCG57528.1"/>
    <property type="molecule type" value="Genomic_DNA"/>
</dbReference>
<protein>
    <submittedName>
        <fullName evidence="1">Uncharacterized protein</fullName>
    </submittedName>
</protein>
<sequence length="93" mass="10870">MFMILEEIVIKELEIILSDIVFSGIDNIDSSFVEKIELLEKKAMENKITNLSNLLNDFVSSIKDYKLEDSRENLQRVFINVSKLDFYIKNASY</sequence>
<accession>K0JH65</accession>
<evidence type="ECO:0000313" key="1">
    <source>
        <dbReference type="EMBL" id="CCG57528.1"/>
    </source>
</evidence>
<dbReference type="PATRIC" id="fig|1161918.5.peg.1579"/>
<reference evidence="1 2" key="1">
    <citation type="journal article" date="2012" name="BMC Genomics">
        <title>Comparative genomics of Brachyspira pilosicoli strains: genome rearrangements, reductions and correlation of genetic compliment with phenotypic diversity.</title>
        <authorList>
            <person name="Mappley L.J."/>
            <person name="Black M.L."/>
            <person name="Abuoun M."/>
            <person name="Darby A.C."/>
            <person name="Woodward M.J."/>
            <person name="Parkhill J."/>
            <person name="Turner A.K."/>
            <person name="Bellgard M.I."/>
            <person name="La T."/>
            <person name="Phillips N.D."/>
            <person name="La Ragione R.M."/>
            <person name="Hampson D.J."/>
        </authorList>
    </citation>
    <scope>NUCLEOTIDE SEQUENCE [LARGE SCALE GENOMIC DNA]</scope>
    <source>
        <strain evidence="1">WesB</strain>
    </source>
</reference>
<name>K0JH65_BRAPL</name>
<dbReference type="RefSeq" id="WP_014933686.1">
    <property type="nucleotide sequence ID" value="NC_018604.1"/>
</dbReference>
<dbReference type="Proteomes" id="UP000003759">
    <property type="component" value="Chromosome"/>
</dbReference>
<evidence type="ECO:0000313" key="2">
    <source>
        <dbReference type="Proteomes" id="UP000003759"/>
    </source>
</evidence>
<dbReference type="OrthoDB" id="308149at2"/>